<proteinExistence type="predicted"/>
<name>A0ABR6ZKD0_9BURK</name>
<accession>A0ABR6ZKD0</accession>
<comment type="caution">
    <text evidence="1">The sequence shown here is derived from an EMBL/GenBank/DDBJ whole genome shotgun (WGS) entry which is preliminary data.</text>
</comment>
<protein>
    <submittedName>
        <fullName evidence="1">Uncharacterized protein</fullName>
    </submittedName>
</protein>
<sequence>MKRRNTKKNVMLPKLRRPRDFLLPAEKQSWAERLRRVLLVISRELKGPPGIHQANHDTVRRTLIGMGPDSDKKRNESGARMVVNLSSVNVPDFCRHGYKNVYDRQASQVTAAPRISQRRQRVDRALPIGPTVEPKDIYYGAVELAGAGIRYYGDVCLVLKPEAVPASTVILDRNSFDVDRPPVINRISSQPLNLQERARASLLLSWSGTWERDLAAMTTIRLHSIGATSTRRWTIGQIARTLVDDEDYLEVLKQDSFNVNDIQEARLFSADVALDAYISTRTSNVRFEALIWRRRRNQAEAALREAGIPVRVVGNHGRERS</sequence>
<gene>
    <name evidence="1" type="ORF">H8L32_02475</name>
</gene>
<reference evidence="1 2" key="1">
    <citation type="submission" date="2020-08" db="EMBL/GenBank/DDBJ databases">
        <title>Novel species isolated from subtropical streams in China.</title>
        <authorList>
            <person name="Lu H."/>
        </authorList>
    </citation>
    <scope>NUCLEOTIDE SEQUENCE [LARGE SCALE GENOMIC DNA]</scope>
    <source>
        <strain evidence="1 2">CY18W</strain>
    </source>
</reference>
<keyword evidence="2" id="KW-1185">Reference proteome</keyword>
<evidence type="ECO:0000313" key="1">
    <source>
        <dbReference type="EMBL" id="MBC3916342.1"/>
    </source>
</evidence>
<dbReference type="RefSeq" id="WP_186945566.1">
    <property type="nucleotide sequence ID" value="NZ_JACOGF010000001.1"/>
</dbReference>
<evidence type="ECO:0000313" key="2">
    <source>
        <dbReference type="Proteomes" id="UP000650424"/>
    </source>
</evidence>
<dbReference type="Proteomes" id="UP000650424">
    <property type="component" value="Unassembled WGS sequence"/>
</dbReference>
<dbReference type="EMBL" id="JACOGF010000001">
    <property type="protein sequence ID" value="MBC3916342.1"/>
    <property type="molecule type" value="Genomic_DNA"/>
</dbReference>
<organism evidence="1 2">
    <name type="scientific">Undibacterium hunanense</name>
    <dbReference type="NCBI Taxonomy" id="2762292"/>
    <lineage>
        <taxon>Bacteria</taxon>
        <taxon>Pseudomonadati</taxon>
        <taxon>Pseudomonadota</taxon>
        <taxon>Betaproteobacteria</taxon>
        <taxon>Burkholderiales</taxon>
        <taxon>Oxalobacteraceae</taxon>
        <taxon>Undibacterium</taxon>
    </lineage>
</organism>